<proteinExistence type="predicted"/>
<evidence type="ECO:0000313" key="1">
    <source>
        <dbReference type="EMBL" id="KAA6397239.1"/>
    </source>
</evidence>
<reference evidence="1 2" key="1">
    <citation type="submission" date="2019-03" db="EMBL/GenBank/DDBJ databases">
        <title>Single cell metagenomics reveals metabolic interactions within the superorganism composed of flagellate Streblomastix strix and complex community of Bacteroidetes bacteria on its surface.</title>
        <authorList>
            <person name="Treitli S.C."/>
            <person name="Kolisko M."/>
            <person name="Husnik F."/>
            <person name="Keeling P."/>
            <person name="Hampl V."/>
        </authorList>
    </citation>
    <scope>NUCLEOTIDE SEQUENCE [LARGE SCALE GENOMIC DNA]</scope>
    <source>
        <strain evidence="1">ST1C</strain>
    </source>
</reference>
<organism evidence="1 2">
    <name type="scientific">Streblomastix strix</name>
    <dbReference type="NCBI Taxonomy" id="222440"/>
    <lineage>
        <taxon>Eukaryota</taxon>
        <taxon>Metamonada</taxon>
        <taxon>Preaxostyla</taxon>
        <taxon>Oxymonadida</taxon>
        <taxon>Streblomastigidae</taxon>
        <taxon>Streblomastix</taxon>
    </lineage>
</organism>
<accession>A0A5J4WT05</accession>
<dbReference type="InterPro" id="IPR052055">
    <property type="entry name" value="Hepadnavirus_pol/RT"/>
</dbReference>
<gene>
    <name evidence="1" type="ORF">EZS28_007237</name>
</gene>
<dbReference type="Proteomes" id="UP000324800">
    <property type="component" value="Unassembled WGS sequence"/>
</dbReference>
<sequence length="705" mass="81288">MDQHMLCNPEERARKVEKDHGLFSIIQIPLCNTLYNGGCLESQIYPTTQRLDDQNRLRVGISPYSSGLGIQTIPKLLLQPEVLPLQGYAFWSEACSSNLSQNISPSNQIHQKGHKGSHHILLRRHHLFTPRSRGIEGEEVADNQLTDELLTEDISQKIIDKKNDSNVRIMKKDCTEQTICESEVPGELHRFVKLPEVVDQTGRTPSEEAKQDQGLGCVNKKIELICVFYMYVLKEIFWWKTMIQKNKPIQATLISPQAILATNASKTNQGDILKMSHPDLEIMFLGKWSSNRHISRSNQREEAGILCALRRSETYLREKLIRSLKIETDNSSTAYNINRSSAAVALVKLTDRVLETAEDLNLQLHAFHILGKLNVIPISPSRLAFSGDYQIRQDVLTEALFALQIRPSINMFANRRNGMFKRFMTLVLDNQAKGQDCLSHPWSGEVPYLHPPIPMIQVALNKAKQEGVPAVIVVPNWPSQPWWPSLAEQTVKYVNVGRSVDIQKPGGRMRIARKHFPLVEMLEFTSDATDKVIEGWHSIWRRHRQRISEFEEFWMKQGKSWEDIMTVKDPEIVISNFLAQKYRSKSSDANTNASRTAIGMLFRIQDFQEKEINGFVLKQMMKKPQYATRKKRKEEPMYKFDILLRYIQGKFGYVEQLSEQEHMGCVISSIMTFTTEIMYKKFGTYDFPREHQFCRGNWNRLSMSK</sequence>
<dbReference type="EMBL" id="SNRW01001226">
    <property type="protein sequence ID" value="KAA6397239.1"/>
    <property type="molecule type" value="Genomic_DNA"/>
</dbReference>
<comment type="caution">
    <text evidence="1">The sequence shown here is derived from an EMBL/GenBank/DDBJ whole genome shotgun (WGS) entry which is preliminary data.</text>
</comment>
<dbReference type="PANTHER" id="PTHR33050">
    <property type="entry name" value="REVERSE TRANSCRIPTASE DOMAIN-CONTAINING PROTEIN"/>
    <property type="match status" value="1"/>
</dbReference>
<name>A0A5J4WT05_9EUKA</name>
<protein>
    <submittedName>
        <fullName evidence="1">Uncharacterized protein</fullName>
    </submittedName>
</protein>
<evidence type="ECO:0000313" key="2">
    <source>
        <dbReference type="Proteomes" id="UP000324800"/>
    </source>
</evidence>
<dbReference type="PANTHER" id="PTHR33050:SF7">
    <property type="entry name" value="RIBONUCLEASE H"/>
    <property type="match status" value="1"/>
</dbReference>
<dbReference type="AlphaFoldDB" id="A0A5J4WT05"/>